<evidence type="ECO:0000313" key="1">
    <source>
        <dbReference type="EMBL" id="KIM44425.1"/>
    </source>
</evidence>
<sequence length="575" mass="65187">MQNSSDALISSSQSQHVTLDLDVDGIPQSEGAPHLPAFAFNSRAEAKVLRNLDLLGLIFSDLSSEPSSHLQPSIKRARGRKNLLRVGLTCKAFFDPAMSQLWHEMDSFLPMLRLIAKVELREGVYTTREVILEHDIQRLKLYGRWIRHIQISSFTERVSGHIYAAIARYTIGTPSCLFPSLRNLRIHSRCDIFPENFQFLPLLASSPLSTIEIERITDNYKVHLASFLHEISRQHPAENHPVSTLSLSGIFGISVLPHLKGFARISKLTLVHRAAGFYVENLEFLSNHPLLSVLELDLPMEWTRIIKPSPNNAVHAFPYIRTLALGGSCNHILGILCHVYGERLTQVNLKLLGRGAEADADILRACIFRCTTMAPMLDDLQLSFTALKIPQDLFSPLRGLKSPLRSLQVKSYVIDKHLFHIWFQEAGEWSDLEMLKLELHPSQASRRNQVDVLDLVTLPLLCTSFPKLHTLEIYLGHPDTDAAVIEPLLRSQMQSMVQTHGLVNLKILLFDHSSFIPFSMRDITLAITISRFINHFFPNLQHLDLSHHHESAYPAWRDWCRGVVEMTTNCTVLAR</sequence>
<keyword evidence="2" id="KW-1185">Reference proteome</keyword>
<dbReference type="Proteomes" id="UP000053424">
    <property type="component" value="Unassembled WGS sequence"/>
</dbReference>
<protein>
    <recommendedName>
        <fullName evidence="3">F-box domain-containing protein</fullName>
    </recommendedName>
</protein>
<name>A0A0C3C6A7_HEBCY</name>
<evidence type="ECO:0008006" key="3">
    <source>
        <dbReference type="Google" id="ProtNLM"/>
    </source>
</evidence>
<accession>A0A0C3C6A7</accession>
<dbReference type="AlphaFoldDB" id="A0A0C3C6A7"/>
<reference evidence="1 2" key="1">
    <citation type="submission" date="2014-04" db="EMBL/GenBank/DDBJ databases">
        <authorList>
            <consortium name="DOE Joint Genome Institute"/>
            <person name="Kuo A."/>
            <person name="Gay G."/>
            <person name="Dore J."/>
            <person name="Kohler A."/>
            <person name="Nagy L.G."/>
            <person name="Floudas D."/>
            <person name="Copeland A."/>
            <person name="Barry K.W."/>
            <person name="Cichocki N."/>
            <person name="Veneault-Fourrey C."/>
            <person name="LaButti K."/>
            <person name="Lindquist E.A."/>
            <person name="Lipzen A."/>
            <person name="Lundell T."/>
            <person name="Morin E."/>
            <person name="Murat C."/>
            <person name="Sun H."/>
            <person name="Tunlid A."/>
            <person name="Henrissat B."/>
            <person name="Grigoriev I.V."/>
            <person name="Hibbett D.S."/>
            <person name="Martin F."/>
            <person name="Nordberg H.P."/>
            <person name="Cantor M.N."/>
            <person name="Hua S.X."/>
        </authorList>
    </citation>
    <scope>NUCLEOTIDE SEQUENCE [LARGE SCALE GENOMIC DNA]</scope>
    <source>
        <strain evidence="2">h7</strain>
    </source>
</reference>
<proteinExistence type="predicted"/>
<dbReference type="EMBL" id="KN831773">
    <property type="protein sequence ID" value="KIM44425.1"/>
    <property type="molecule type" value="Genomic_DNA"/>
</dbReference>
<reference evidence="2" key="2">
    <citation type="submission" date="2015-01" db="EMBL/GenBank/DDBJ databases">
        <title>Evolutionary Origins and Diversification of the Mycorrhizal Mutualists.</title>
        <authorList>
            <consortium name="DOE Joint Genome Institute"/>
            <consortium name="Mycorrhizal Genomics Consortium"/>
            <person name="Kohler A."/>
            <person name="Kuo A."/>
            <person name="Nagy L.G."/>
            <person name="Floudas D."/>
            <person name="Copeland A."/>
            <person name="Barry K.W."/>
            <person name="Cichocki N."/>
            <person name="Veneault-Fourrey C."/>
            <person name="LaButti K."/>
            <person name="Lindquist E.A."/>
            <person name="Lipzen A."/>
            <person name="Lundell T."/>
            <person name="Morin E."/>
            <person name="Murat C."/>
            <person name="Riley R."/>
            <person name="Ohm R."/>
            <person name="Sun H."/>
            <person name="Tunlid A."/>
            <person name="Henrissat B."/>
            <person name="Grigoriev I.V."/>
            <person name="Hibbett D.S."/>
            <person name="Martin F."/>
        </authorList>
    </citation>
    <scope>NUCLEOTIDE SEQUENCE [LARGE SCALE GENOMIC DNA]</scope>
    <source>
        <strain evidence="2">h7</strain>
    </source>
</reference>
<organism evidence="1 2">
    <name type="scientific">Hebeloma cylindrosporum</name>
    <dbReference type="NCBI Taxonomy" id="76867"/>
    <lineage>
        <taxon>Eukaryota</taxon>
        <taxon>Fungi</taxon>
        <taxon>Dikarya</taxon>
        <taxon>Basidiomycota</taxon>
        <taxon>Agaricomycotina</taxon>
        <taxon>Agaricomycetes</taxon>
        <taxon>Agaricomycetidae</taxon>
        <taxon>Agaricales</taxon>
        <taxon>Agaricineae</taxon>
        <taxon>Hymenogastraceae</taxon>
        <taxon>Hebeloma</taxon>
    </lineage>
</organism>
<dbReference type="HOGENOM" id="CLU_021164_3_1_1"/>
<dbReference type="OrthoDB" id="2631350at2759"/>
<evidence type="ECO:0000313" key="2">
    <source>
        <dbReference type="Proteomes" id="UP000053424"/>
    </source>
</evidence>
<gene>
    <name evidence="1" type="ORF">M413DRAFT_442402</name>
</gene>